<keyword evidence="1" id="KW-0732">Signal</keyword>
<protein>
    <submittedName>
        <fullName evidence="3">ABC transporter substrate-binding protein</fullName>
    </submittedName>
</protein>
<feature type="signal peptide" evidence="1">
    <location>
        <begin position="1"/>
        <end position="26"/>
    </location>
</feature>
<dbReference type="InterPro" id="IPR000914">
    <property type="entry name" value="SBP_5_dom"/>
</dbReference>
<gene>
    <name evidence="3" type="ORF">H6A01_04525</name>
</gene>
<proteinExistence type="predicted"/>
<keyword evidence="4" id="KW-1185">Reference proteome</keyword>
<comment type="caution">
    <text evidence="3">The sequence shown here is derived from an EMBL/GenBank/DDBJ whole genome shotgun (WGS) entry which is preliminary data.</text>
</comment>
<dbReference type="InterPro" id="IPR030678">
    <property type="entry name" value="Peptide/Ni-bd"/>
</dbReference>
<accession>A0ABS2GGP4</accession>
<dbReference type="SUPFAM" id="SSF53850">
    <property type="entry name" value="Periplasmic binding protein-like II"/>
    <property type="match status" value="1"/>
</dbReference>
<dbReference type="CDD" id="cd08490">
    <property type="entry name" value="PBP2_NikA_DppA_OppA_like_3"/>
    <property type="match status" value="1"/>
</dbReference>
<dbReference type="Gene3D" id="3.40.190.10">
    <property type="entry name" value="Periplasmic binding protein-like II"/>
    <property type="match status" value="1"/>
</dbReference>
<dbReference type="PANTHER" id="PTHR30290">
    <property type="entry name" value="PERIPLASMIC BINDING COMPONENT OF ABC TRANSPORTER"/>
    <property type="match status" value="1"/>
</dbReference>
<organism evidence="3 4">
    <name type="scientific">Veillonella magna</name>
    <dbReference type="NCBI Taxonomy" id="464322"/>
    <lineage>
        <taxon>Bacteria</taxon>
        <taxon>Bacillati</taxon>
        <taxon>Bacillota</taxon>
        <taxon>Negativicutes</taxon>
        <taxon>Veillonellales</taxon>
        <taxon>Veillonellaceae</taxon>
        <taxon>Veillonella</taxon>
    </lineage>
</organism>
<feature type="chain" id="PRO_5047132239" evidence="1">
    <location>
        <begin position="27"/>
        <end position="525"/>
    </location>
</feature>
<dbReference type="Proteomes" id="UP000707138">
    <property type="component" value="Unassembled WGS sequence"/>
</dbReference>
<dbReference type="Pfam" id="PF00496">
    <property type="entry name" value="SBP_bac_5"/>
    <property type="match status" value="1"/>
</dbReference>
<feature type="domain" description="Solute-binding protein family 5" evidence="2">
    <location>
        <begin position="78"/>
        <end position="440"/>
    </location>
</feature>
<dbReference type="InterPro" id="IPR039424">
    <property type="entry name" value="SBP_5"/>
</dbReference>
<dbReference type="PANTHER" id="PTHR30290:SF81">
    <property type="entry name" value="OLIGOPEPTIDE-BINDING PROTEIN OPPA"/>
    <property type="match status" value="1"/>
</dbReference>
<evidence type="ECO:0000259" key="2">
    <source>
        <dbReference type="Pfam" id="PF00496"/>
    </source>
</evidence>
<evidence type="ECO:0000313" key="4">
    <source>
        <dbReference type="Proteomes" id="UP000707138"/>
    </source>
</evidence>
<evidence type="ECO:0000256" key="1">
    <source>
        <dbReference type="SAM" id="SignalP"/>
    </source>
</evidence>
<evidence type="ECO:0000313" key="3">
    <source>
        <dbReference type="EMBL" id="MBM6912588.1"/>
    </source>
</evidence>
<dbReference type="Gene3D" id="3.10.105.10">
    <property type="entry name" value="Dipeptide-binding Protein, Domain 3"/>
    <property type="match status" value="1"/>
</dbReference>
<reference evidence="3 4" key="1">
    <citation type="journal article" date="2021" name="Sci. Rep.">
        <title>The distribution of antibiotic resistance genes in chicken gut microbiota commensals.</title>
        <authorList>
            <person name="Juricova H."/>
            <person name="Matiasovicova J."/>
            <person name="Kubasova T."/>
            <person name="Cejkova D."/>
            <person name="Rychlik I."/>
        </authorList>
    </citation>
    <scope>NUCLEOTIDE SEQUENCE [LARGE SCALE GENOMIC DNA]</scope>
    <source>
        <strain evidence="3 4">An537</strain>
    </source>
</reference>
<dbReference type="EMBL" id="JACJLA010000006">
    <property type="protein sequence ID" value="MBM6912588.1"/>
    <property type="molecule type" value="Genomic_DNA"/>
</dbReference>
<dbReference type="PIRSF" id="PIRSF002741">
    <property type="entry name" value="MppA"/>
    <property type="match status" value="1"/>
</dbReference>
<sequence length="525" mass="57873">MIGKKKTLRRWVVGGLAALACVGMLAGCGGSRSGNPDVLKVGVTNFADTLEPTENYFAWVVMRYGIGEALAKFDKEMKPVPWLAKEWSVSKDHMTWTFIIDEKATFSNGKPVTAEAVKASIERVFAKSNRANTFFTYDTIQADGQTLTIHTTTPVPNMPGLLADPLFLIVDVQAEKDGRNFAKEGPIATGPYRVVSFSRDKAVVEANPNYWQGKVPFKTIEIPSIDDPNTRAMALQSGEVDMAVNIGPGELPMFKENSAYKVHEIDSLRVVVARLNQRGIFKDPNVRAALISATDRKSYADVLLKGTFSPGKAPIPPSLDFGFNELTDPNSYNLERAKQLLAEAGWKDTDGDGILDKDGKPLHADFVIYNSRAELPIFAEGVQADARKVGMDISIKTVDYNLIDKIGIDGDYDLLISNIVTANTGDPQMFLKWYWGTNINGSNPQNGSGYSNPTYDAKLAEMAASFDPAKRRRLAIELQQILLDDSAALFLGYPKTNIVNAGYLDNVEMFPSDYYWITSDIAYRK</sequence>
<name>A0ABS2GGP4_9FIRM</name>
<dbReference type="PROSITE" id="PS51257">
    <property type="entry name" value="PROKAR_LIPOPROTEIN"/>
    <property type="match status" value="1"/>
</dbReference>